<protein>
    <submittedName>
        <fullName evidence="2">Uncharacterized protein</fullName>
    </submittedName>
</protein>
<evidence type="ECO:0000256" key="1">
    <source>
        <dbReference type="SAM" id="MobiDB-lite"/>
    </source>
</evidence>
<dbReference type="AlphaFoldDB" id="A0A166QDZ0"/>
<reference evidence="2 3" key="1">
    <citation type="journal article" date="2016" name="Mol. Biol. Evol.">
        <title>Comparative Genomics of Early-Diverging Mushroom-Forming Fungi Provides Insights into the Origins of Lignocellulose Decay Capabilities.</title>
        <authorList>
            <person name="Nagy L.G."/>
            <person name="Riley R."/>
            <person name="Tritt A."/>
            <person name="Adam C."/>
            <person name="Daum C."/>
            <person name="Floudas D."/>
            <person name="Sun H."/>
            <person name="Yadav J.S."/>
            <person name="Pangilinan J."/>
            <person name="Larsson K.H."/>
            <person name="Matsuura K."/>
            <person name="Barry K."/>
            <person name="Labutti K."/>
            <person name="Kuo R."/>
            <person name="Ohm R.A."/>
            <person name="Bhattacharya S.S."/>
            <person name="Shirouzu T."/>
            <person name="Yoshinaga Y."/>
            <person name="Martin F.M."/>
            <person name="Grigoriev I.V."/>
            <person name="Hibbett D.S."/>
        </authorList>
    </citation>
    <scope>NUCLEOTIDE SEQUENCE [LARGE SCALE GENOMIC DNA]</scope>
    <source>
        <strain evidence="2 3">CBS 109695</strain>
    </source>
</reference>
<proteinExistence type="predicted"/>
<feature type="compositionally biased region" description="Acidic residues" evidence="1">
    <location>
        <begin position="136"/>
        <end position="165"/>
    </location>
</feature>
<keyword evidence="3" id="KW-1185">Reference proteome</keyword>
<evidence type="ECO:0000313" key="3">
    <source>
        <dbReference type="Proteomes" id="UP000076532"/>
    </source>
</evidence>
<dbReference type="Proteomes" id="UP000076532">
    <property type="component" value="Unassembled WGS sequence"/>
</dbReference>
<feature type="region of interest" description="Disordered" evidence="1">
    <location>
        <begin position="134"/>
        <end position="165"/>
    </location>
</feature>
<dbReference type="EMBL" id="KV417511">
    <property type="protein sequence ID" value="KZP27042.1"/>
    <property type="molecule type" value="Genomic_DNA"/>
</dbReference>
<sequence length="165" mass="18421">MLSKFQLEFGGSISVGDSLVDLLTHKPDHTAGLCCLLPKLASIRLSVHNAFSYEKFMDLLWLRHRVAACDAGGVGLAQLREAVLITSGDVTANGCVYYLPQETFKGFRELRESGLDLYVIDDGTKRSLEEYYFAPGEEEDDFESEKAEEEEDEEEDEGSGDDYHP</sequence>
<evidence type="ECO:0000313" key="2">
    <source>
        <dbReference type="EMBL" id="KZP27042.1"/>
    </source>
</evidence>
<accession>A0A166QDZ0</accession>
<organism evidence="2 3">
    <name type="scientific">Athelia psychrophila</name>
    <dbReference type="NCBI Taxonomy" id="1759441"/>
    <lineage>
        <taxon>Eukaryota</taxon>
        <taxon>Fungi</taxon>
        <taxon>Dikarya</taxon>
        <taxon>Basidiomycota</taxon>
        <taxon>Agaricomycotina</taxon>
        <taxon>Agaricomycetes</taxon>
        <taxon>Agaricomycetidae</taxon>
        <taxon>Atheliales</taxon>
        <taxon>Atheliaceae</taxon>
        <taxon>Athelia</taxon>
    </lineage>
</organism>
<name>A0A166QDZ0_9AGAM</name>
<gene>
    <name evidence="2" type="ORF">FIBSPDRAFT_854372</name>
</gene>